<dbReference type="Gene3D" id="3.30.470.20">
    <property type="entry name" value="ATP-grasp fold, B domain"/>
    <property type="match status" value="1"/>
</dbReference>
<evidence type="ECO:0000313" key="3">
    <source>
        <dbReference type="Proteomes" id="UP000037269"/>
    </source>
</evidence>
<dbReference type="InterPro" id="IPR026838">
    <property type="entry name" value="YheC/D"/>
</dbReference>
<dbReference type="GeneID" id="42306399"/>
<dbReference type="SUPFAM" id="SSF56059">
    <property type="entry name" value="Glutathione synthetase ATP-binding domain-like"/>
    <property type="match status" value="1"/>
</dbReference>
<dbReference type="EMBL" id="LGUG01000004">
    <property type="protein sequence ID" value="KON96516.1"/>
    <property type="molecule type" value="Genomic_DNA"/>
</dbReference>
<dbReference type="AlphaFoldDB" id="A0A0M0H488"/>
<dbReference type="EMBL" id="FNED01000002">
    <property type="protein sequence ID" value="SDI17603.1"/>
    <property type="molecule type" value="Genomic_DNA"/>
</dbReference>
<evidence type="ECO:0000313" key="1">
    <source>
        <dbReference type="EMBL" id="KON96516.1"/>
    </source>
</evidence>
<accession>A0A0M0H488</accession>
<sequence>MSKKNYNSKRIKGKLRVYHYLISNKNLKSHLPYSVPFSKETLERTTSQYNLLYVKPNQGSHGKRIVQLKKDPKSGKIIARKTYSRKSFKKVSELYTYLENYSKKRRMLIQKGIELEKVNGKPYDIRVMVQRKPSGKWVCTGMFTKVGLPKKIITNYYQGGKILLLDQVFKDLNLTDKQKKSRYHQLSTISLEVAGTLSSYQKGMHEMGIDFAFDKIGRLWIIEVNTRRPQFHPLKKISPSMYQRMMSFAKSYGRKSAS</sequence>
<name>A0A0M0H488_ANEMI</name>
<keyword evidence="3" id="KW-1185">Reference proteome</keyword>
<dbReference type="Proteomes" id="UP000037269">
    <property type="component" value="Unassembled WGS sequence"/>
</dbReference>
<proteinExistence type="predicted"/>
<dbReference type="PATRIC" id="fig|47500.9.peg.4321"/>
<dbReference type="Proteomes" id="UP000182836">
    <property type="component" value="Unassembled WGS sequence"/>
</dbReference>
<dbReference type="RefSeq" id="WP_053432692.1">
    <property type="nucleotide sequence ID" value="NZ_BJOA01000236.1"/>
</dbReference>
<organism evidence="1 3">
    <name type="scientific">Aneurinibacillus migulanus</name>
    <name type="common">Bacillus migulanus</name>
    <dbReference type="NCBI Taxonomy" id="47500"/>
    <lineage>
        <taxon>Bacteria</taxon>
        <taxon>Bacillati</taxon>
        <taxon>Bacillota</taxon>
        <taxon>Bacilli</taxon>
        <taxon>Bacillales</taxon>
        <taxon>Paenibacillaceae</taxon>
        <taxon>Aneurinibacillus group</taxon>
        <taxon>Aneurinibacillus</taxon>
    </lineage>
</organism>
<reference evidence="2 4" key="2">
    <citation type="submission" date="2016-10" db="EMBL/GenBank/DDBJ databases">
        <authorList>
            <person name="de Groot N.N."/>
        </authorList>
    </citation>
    <scope>NUCLEOTIDE SEQUENCE [LARGE SCALE GENOMIC DNA]</scope>
    <source>
        <strain evidence="2 4">DSM 2895</strain>
    </source>
</reference>
<evidence type="ECO:0000313" key="2">
    <source>
        <dbReference type="EMBL" id="SDI17603.1"/>
    </source>
</evidence>
<evidence type="ECO:0000313" key="4">
    <source>
        <dbReference type="Proteomes" id="UP000182836"/>
    </source>
</evidence>
<protein>
    <submittedName>
        <fullName evidence="2">YheC/D like ATP-grasp</fullName>
    </submittedName>
</protein>
<dbReference type="STRING" id="47500.AF333_14570"/>
<gene>
    <name evidence="1" type="ORF">AF333_14570</name>
    <name evidence="2" type="ORF">SAMN04487909_1026</name>
</gene>
<dbReference type="Pfam" id="PF14398">
    <property type="entry name" value="ATPgrasp_YheCD"/>
    <property type="match status" value="1"/>
</dbReference>
<reference evidence="1 3" key="1">
    <citation type="submission" date="2015-07" db="EMBL/GenBank/DDBJ databases">
        <title>Fjat-14205 dsm 2895.</title>
        <authorList>
            <person name="Liu B."/>
            <person name="Wang J."/>
            <person name="Zhu Y."/>
            <person name="Liu G."/>
            <person name="Chen Q."/>
            <person name="Chen Z."/>
            <person name="Lan J."/>
            <person name="Che J."/>
            <person name="Ge C."/>
            <person name="Shi H."/>
            <person name="Pan Z."/>
            <person name="Liu X."/>
        </authorList>
    </citation>
    <scope>NUCLEOTIDE SEQUENCE [LARGE SCALE GENOMIC DNA]</scope>
    <source>
        <strain evidence="1 3">DSM 2895</strain>
    </source>
</reference>